<name>A0A5B8VX34_9SPHI</name>
<feature type="binding site" evidence="12">
    <location>
        <position position="117"/>
    </location>
    <ligand>
        <name>Mg(2+)</name>
        <dbReference type="ChEBI" id="CHEBI:18420"/>
        <label>1</label>
    </ligand>
</feature>
<evidence type="ECO:0000256" key="10">
    <source>
        <dbReference type="ARBA" id="ARBA00072069"/>
    </source>
</evidence>
<feature type="binding site" evidence="12">
    <location>
        <position position="210"/>
    </location>
    <ligand>
        <name>substrate</name>
    </ligand>
</feature>
<dbReference type="InterPro" id="IPR033391">
    <property type="entry name" value="FBPase_N"/>
</dbReference>
<protein>
    <recommendedName>
        <fullName evidence="10 12">Fructose-1,6-bisphosphatase class 1</fullName>
        <shortName evidence="12">FBPase class 1</shortName>
        <ecNumber evidence="4 12">3.1.3.11</ecNumber>
    </recommendedName>
    <alternativeName>
        <fullName evidence="11 12">D-fructose-1,6-bisphosphate 1-phosphohydrolase class 1</fullName>
    </alternativeName>
</protein>
<evidence type="ECO:0000256" key="3">
    <source>
        <dbReference type="ARBA" id="ARBA00010941"/>
    </source>
</evidence>
<dbReference type="PIRSF" id="PIRSF000904">
    <property type="entry name" value="FBPtase_SBPase"/>
    <property type="match status" value="1"/>
</dbReference>
<comment type="pathway">
    <text evidence="2">Carbohydrate biosynthesis; Calvin cycle.</text>
</comment>
<feature type="binding site" evidence="12">
    <location>
        <position position="273"/>
    </location>
    <ligand>
        <name>substrate</name>
    </ligand>
</feature>
<evidence type="ECO:0000256" key="1">
    <source>
        <dbReference type="ARBA" id="ARBA00001273"/>
    </source>
</evidence>
<dbReference type="NCBIfam" id="NF006779">
    <property type="entry name" value="PRK09293.1-3"/>
    <property type="match status" value="1"/>
</dbReference>
<dbReference type="PIRSF" id="PIRSF500210">
    <property type="entry name" value="FBPtase"/>
    <property type="match status" value="1"/>
</dbReference>
<dbReference type="KEGG" id="mgk:FSB76_04265"/>
<feature type="binding site" evidence="12">
    <location>
        <position position="279"/>
    </location>
    <ligand>
        <name>Mg(2+)</name>
        <dbReference type="ChEBI" id="CHEBI:18420"/>
        <label>2</label>
    </ligand>
</feature>
<dbReference type="InterPro" id="IPR028343">
    <property type="entry name" value="FBPtase"/>
</dbReference>
<dbReference type="SUPFAM" id="SSF56655">
    <property type="entry name" value="Carbohydrate phosphatase"/>
    <property type="match status" value="1"/>
</dbReference>
<dbReference type="InterPro" id="IPR044015">
    <property type="entry name" value="FBPase_C_dom"/>
</dbReference>
<dbReference type="GO" id="GO:0006094">
    <property type="term" value="P:gluconeogenesis"/>
    <property type="evidence" value="ECO:0007669"/>
    <property type="project" value="UniProtKB-UniRule"/>
</dbReference>
<sequence>MSIVKTLGQFIIERQKDFPFAKGELSRLLRDLGIAAKIVNRAINKAGLIDILGEAGSTNVQGEHQKKLDLYANEQFIAALQCGGECCIVISEENDEYIYIDSEVSKDAKYIVALDPLDGSSNIDVNVGVGTIFSIYRRKSLTGHATLNDALQKGTEQVASGYIIYGSSTMLVYTTGKGVNGFTLDPSIGEFCLSHPDLKIPNSGNIYSINEGNYNYFPDGVKKYIKYCQVEDKLTNRPYTSRYTGSMVADLHRTLIKGGVFIYPPTSGANKGKLRLVYECNPMAFIVEQAGGRASNGYNRILDIEVEELHQRSAIFIGSTDMVKKAEEFMLSFSPQTFKKSFEGKISIQ</sequence>
<dbReference type="HAMAP" id="MF_01855">
    <property type="entry name" value="FBPase_class1"/>
    <property type="match status" value="1"/>
</dbReference>
<comment type="similarity">
    <text evidence="3 12 13">Belongs to the FBPase class 1 family.</text>
</comment>
<dbReference type="EMBL" id="CP042437">
    <property type="protein sequence ID" value="QEC75195.1"/>
    <property type="molecule type" value="Genomic_DNA"/>
</dbReference>
<evidence type="ECO:0000256" key="8">
    <source>
        <dbReference type="ARBA" id="ARBA00022842"/>
    </source>
</evidence>
<evidence type="ECO:0000256" key="4">
    <source>
        <dbReference type="ARBA" id="ARBA00013093"/>
    </source>
</evidence>
<dbReference type="Pfam" id="PF00316">
    <property type="entry name" value="FBPase"/>
    <property type="match status" value="1"/>
</dbReference>
<gene>
    <name evidence="12" type="primary">fbp</name>
    <name evidence="16" type="ORF">FSB76_04265</name>
</gene>
<comment type="subcellular location">
    <subcellularLocation>
        <location evidence="12">Cytoplasm</location>
    </subcellularLocation>
</comment>
<proteinExistence type="inferred from homology"/>
<dbReference type="InterPro" id="IPR020548">
    <property type="entry name" value="Fructose_bisphosphatase_AS"/>
</dbReference>
<evidence type="ECO:0000256" key="7">
    <source>
        <dbReference type="ARBA" id="ARBA00022801"/>
    </source>
</evidence>
<keyword evidence="6 12" id="KW-0479">Metal-binding</keyword>
<dbReference type="GO" id="GO:0006000">
    <property type="term" value="P:fructose metabolic process"/>
    <property type="evidence" value="ECO:0007669"/>
    <property type="project" value="TreeGrafter"/>
</dbReference>
<dbReference type="PANTHER" id="PTHR11556:SF35">
    <property type="entry name" value="SEDOHEPTULOSE-1,7-BISPHOSPHATASE, CHLOROPLASTIC"/>
    <property type="match status" value="1"/>
</dbReference>
<evidence type="ECO:0000313" key="16">
    <source>
        <dbReference type="EMBL" id="QEC75195.1"/>
    </source>
</evidence>
<comment type="catalytic activity">
    <reaction evidence="1 12">
        <text>beta-D-fructose 1,6-bisphosphate + H2O = beta-D-fructose 6-phosphate + phosphate</text>
        <dbReference type="Rhea" id="RHEA:11064"/>
        <dbReference type="ChEBI" id="CHEBI:15377"/>
        <dbReference type="ChEBI" id="CHEBI:32966"/>
        <dbReference type="ChEBI" id="CHEBI:43474"/>
        <dbReference type="ChEBI" id="CHEBI:57634"/>
        <dbReference type="EC" id="3.1.3.11"/>
    </reaction>
</comment>
<comment type="subunit">
    <text evidence="12">Homotetramer.</text>
</comment>
<feature type="binding site" evidence="12">
    <location>
        <position position="243"/>
    </location>
    <ligand>
        <name>substrate</name>
    </ligand>
</feature>
<dbReference type="EC" id="3.1.3.11" evidence="4 12"/>
<keyword evidence="8 12" id="KW-0460">Magnesium</keyword>
<dbReference type="Pfam" id="PF18913">
    <property type="entry name" value="FBPase_C"/>
    <property type="match status" value="1"/>
</dbReference>
<dbReference type="Proteomes" id="UP000321362">
    <property type="component" value="Chromosome"/>
</dbReference>
<evidence type="ECO:0000256" key="11">
    <source>
        <dbReference type="ARBA" id="ARBA00081210"/>
    </source>
</evidence>
<dbReference type="FunFam" id="3.30.540.10:FF:000002">
    <property type="entry name" value="Fructose-1,6-bisphosphatase class 1"/>
    <property type="match status" value="1"/>
</dbReference>
<keyword evidence="7 12" id="KW-0378">Hydrolase</keyword>
<evidence type="ECO:0000256" key="13">
    <source>
        <dbReference type="RuleBase" id="RU000508"/>
    </source>
</evidence>
<dbReference type="GO" id="GO:0005829">
    <property type="term" value="C:cytosol"/>
    <property type="evidence" value="ECO:0007669"/>
    <property type="project" value="TreeGrafter"/>
</dbReference>
<evidence type="ECO:0000256" key="5">
    <source>
        <dbReference type="ARBA" id="ARBA00022490"/>
    </source>
</evidence>
<feature type="binding site" evidence="12">
    <location>
        <position position="115"/>
    </location>
    <ligand>
        <name>Mg(2+)</name>
        <dbReference type="ChEBI" id="CHEBI:18420"/>
        <label>2</label>
    </ligand>
</feature>
<dbReference type="AlphaFoldDB" id="A0A5B8VX34"/>
<accession>A0A5B8VX34</accession>
<keyword evidence="9 12" id="KW-0119">Carbohydrate metabolism</keyword>
<feature type="binding site" evidence="12">
    <location>
        <position position="118"/>
    </location>
    <ligand>
        <name>Mg(2+)</name>
        <dbReference type="ChEBI" id="CHEBI:18420"/>
        <label>2</label>
    </ligand>
</feature>
<dbReference type="Gene3D" id="3.30.540.10">
    <property type="entry name" value="Fructose-1,6-Bisphosphatase, subunit A, domain 1"/>
    <property type="match status" value="1"/>
</dbReference>
<evidence type="ECO:0000256" key="6">
    <source>
        <dbReference type="ARBA" id="ARBA00022723"/>
    </source>
</evidence>
<evidence type="ECO:0000256" key="2">
    <source>
        <dbReference type="ARBA" id="ARBA00005215"/>
    </source>
</evidence>
<dbReference type="InterPro" id="IPR000146">
    <property type="entry name" value="FBPase_class-1"/>
</dbReference>
<feature type="domain" description="Fructose-1-6-bisphosphatase class I N-terminal" evidence="14">
    <location>
        <begin position="5"/>
        <end position="196"/>
    </location>
</feature>
<evidence type="ECO:0000256" key="12">
    <source>
        <dbReference type="HAMAP-Rule" id="MF_01855"/>
    </source>
</evidence>
<comment type="cofactor">
    <cofactor evidence="12">
        <name>Mg(2+)</name>
        <dbReference type="ChEBI" id="CHEBI:18420"/>
    </cofactor>
    <text evidence="12">Binds 2 magnesium ions per subunit.</text>
</comment>
<organism evidence="16 17">
    <name type="scientific">Mucilaginibacter ginsenosidivorax</name>
    <dbReference type="NCBI Taxonomy" id="862126"/>
    <lineage>
        <taxon>Bacteria</taxon>
        <taxon>Pseudomonadati</taxon>
        <taxon>Bacteroidota</taxon>
        <taxon>Sphingobacteriia</taxon>
        <taxon>Sphingobacteriales</taxon>
        <taxon>Sphingobacteriaceae</taxon>
        <taxon>Mucilaginibacter</taxon>
    </lineage>
</organism>
<dbReference type="GO" id="GO:0030388">
    <property type="term" value="P:fructose 1,6-bisphosphate metabolic process"/>
    <property type="evidence" value="ECO:0007669"/>
    <property type="project" value="TreeGrafter"/>
</dbReference>
<dbReference type="CDD" id="cd00354">
    <property type="entry name" value="FBPase"/>
    <property type="match status" value="1"/>
</dbReference>
<dbReference type="OrthoDB" id="9806756at2"/>
<dbReference type="GO" id="GO:0000287">
    <property type="term" value="F:magnesium ion binding"/>
    <property type="evidence" value="ECO:0007669"/>
    <property type="project" value="UniProtKB-UniRule"/>
</dbReference>
<reference evidence="16 17" key="1">
    <citation type="journal article" date="2013" name="J. Microbiol.">
        <title>Mucilaginibacter ginsenosidivorax sp. nov., with ginsenoside converting activity isolated from sediment.</title>
        <authorList>
            <person name="Kim J.K."/>
            <person name="Choi T.E."/>
            <person name="Liu Q.M."/>
            <person name="Park H.Y."/>
            <person name="Yi T.H."/>
            <person name="Yoon M.H."/>
            <person name="Kim S.C."/>
            <person name="Im W.T."/>
        </authorList>
    </citation>
    <scope>NUCLEOTIDE SEQUENCE [LARGE SCALE GENOMIC DNA]</scope>
    <source>
        <strain evidence="16 17">KHI28</strain>
    </source>
</reference>
<dbReference type="PANTHER" id="PTHR11556">
    <property type="entry name" value="FRUCTOSE-1,6-BISPHOSPHATASE-RELATED"/>
    <property type="match status" value="1"/>
</dbReference>
<feature type="domain" description="Fructose-1-6-bisphosphatase class 1 C-terminal" evidence="15">
    <location>
        <begin position="200"/>
        <end position="330"/>
    </location>
</feature>
<dbReference type="PROSITE" id="PS00124">
    <property type="entry name" value="FBPASE"/>
    <property type="match status" value="1"/>
</dbReference>
<keyword evidence="5 12" id="KW-0963">Cytoplasm</keyword>
<dbReference type="GO" id="GO:0042132">
    <property type="term" value="F:fructose 1,6-bisphosphate 1-phosphatase activity"/>
    <property type="evidence" value="ECO:0007669"/>
    <property type="project" value="UniProtKB-UniRule"/>
</dbReference>
<feature type="binding site" evidence="12">
    <location>
        <position position="92"/>
    </location>
    <ligand>
        <name>Mg(2+)</name>
        <dbReference type="ChEBI" id="CHEBI:18420"/>
        <label>1</label>
    </ligand>
</feature>
<feature type="binding site" evidence="12">
    <location>
        <position position="115"/>
    </location>
    <ligand>
        <name>Mg(2+)</name>
        <dbReference type="ChEBI" id="CHEBI:18420"/>
        <label>1</label>
    </ligand>
</feature>
<dbReference type="GO" id="GO:0005986">
    <property type="term" value="P:sucrose biosynthetic process"/>
    <property type="evidence" value="ECO:0007669"/>
    <property type="project" value="TreeGrafter"/>
</dbReference>
<evidence type="ECO:0000259" key="15">
    <source>
        <dbReference type="Pfam" id="PF18913"/>
    </source>
</evidence>
<evidence type="ECO:0000256" key="9">
    <source>
        <dbReference type="ARBA" id="ARBA00023277"/>
    </source>
</evidence>
<evidence type="ECO:0000259" key="14">
    <source>
        <dbReference type="Pfam" id="PF00316"/>
    </source>
</evidence>
<dbReference type="NCBIfam" id="NF006778">
    <property type="entry name" value="PRK09293.1-1"/>
    <property type="match status" value="1"/>
</dbReference>
<feature type="binding site" evidence="12">
    <location>
        <begin position="118"/>
        <end position="121"/>
    </location>
    <ligand>
        <name>substrate</name>
    </ligand>
</feature>
<dbReference type="Gene3D" id="3.40.190.80">
    <property type="match status" value="1"/>
</dbReference>
<comment type="caution">
    <text evidence="12">Lacks conserved residue(s) required for the propagation of feature annotation.</text>
</comment>
<dbReference type="PRINTS" id="PR00115">
    <property type="entry name" value="F16BPHPHTASE"/>
</dbReference>
<dbReference type="GO" id="GO:0006002">
    <property type="term" value="P:fructose 6-phosphate metabolic process"/>
    <property type="evidence" value="ECO:0007669"/>
    <property type="project" value="TreeGrafter"/>
</dbReference>
<dbReference type="FunFam" id="3.40.190.80:FF:000001">
    <property type="entry name" value="Fructose-1,6-bisphosphatase class 1"/>
    <property type="match status" value="1"/>
</dbReference>
<dbReference type="RefSeq" id="WP_147052349.1">
    <property type="nucleotide sequence ID" value="NZ_CP042437.1"/>
</dbReference>
<keyword evidence="17" id="KW-1185">Reference proteome</keyword>
<evidence type="ECO:0000313" key="17">
    <source>
        <dbReference type="Proteomes" id="UP000321362"/>
    </source>
</evidence>